<evidence type="ECO:0000313" key="2">
    <source>
        <dbReference type="EMBL" id="GAH72406.1"/>
    </source>
</evidence>
<feature type="non-terminal residue" evidence="2">
    <location>
        <position position="51"/>
    </location>
</feature>
<protein>
    <submittedName>
        <fullName evidence="2">Uncharacterized protein</fullName>
    </submittedName>
</protein>
<keyword evidence="1" id="KW-1133">Transmembrane helix</keyword>
<name>X1HQG9_9ZZZZ</name>
<organism evidence="2">
    <name type="scientific">marine sediment metagenome</name>
    <dbReference type="NCBI Taxonomy" id="412755"/>
    <lineage>
        <taxon>unclassified sequences</taxon>
        <taxon>metagenomes</taxon>
        <taxon>ecological metagenomes</taxon>
    </lineage>
</organism>
<keyword evidence="1" id="KW-0812">Transmembrane</keyword>
<proteinExistence type="predicted"/>
<keyword evidence="1" id="KW-0472">Membrane</keyword>
<evidence type="ECO:0000256" key="1">
    <source>
        <dbReference type="SAM" id="Phobius"/>
    </source>
</evidence>
<sequence length="51" mass="5811">MDINLIISIFFGSISVIGVGFGVWQYKNASNLKKIVNDYVKGLYRDCQRIL</sequence>
<dbReference type="EMBL" id="BARU01032553">
    <property type="protein sequence ID" value="GAH72406.1"/>
    <property type="molecule type" value="Genomic_DNA"/>
</dbReference>
<comment type="caution">
    <text evidence="2">The sequence shown here is derived from an EMBL/GenBank/DDBJ whole genome shotgun (WGS) entry which is preliminary data.</text>
</comment>
<reference evidence="2" key="1">
    <citation type="journal article" date="2014" name="Front. Microbiol.">
        <title>High frequency of phylogenetically diverse reductive dehalogenase-homologous genes in deep subseafloor sedimentary metagenomes.</title>
        <authorList>
            <person name="Kawai M."/>
            <person name="Futagami T."/>
            <person name="Toyoda A."/>
            <person name="Takaki Y."/>
            <person name="Nishi S."/>
            <person name="Hori S."/>
            <person name="Arai W."/>
            <person name="Tsubouchi T."/>
            <person name="Morono Y."/>
            <person name="Uchiyama I."/>
            <person name="Ito T."/>
            <person name="Fujiyama A."/>
            <person name="Inagaki F."/>
            <person name="Takami H."/>
        </authorList>
    </citation>
    <scope>NUCLEOTIDE SEQUENCE</scope>
    <source>
        <strain evidence="2">Expedition CK06-06</strain>
    </source>
</reference>
<gene>
    <name evidence="2" type="ORF">S03H2_51327</name>
</gene>
<dbReference type="AlphaFoldDB" id="X1HQG9"/>
<accession>X1HQG9</accession>
<feature type="transmembrane region" description="Helical" evidence="1">
    <location>
        <begin position="6"/>
        <end position="24"/>
    </location>
</feature>